<keyword evidence="6 11" id="KW-0665">Pyrimidine biosynthesis</keyword>
<dbReference type="PANTHER" id="PTHR32119">
    <property type="entry name" value="OROTIDINE 5'-PHOSPHATE DECARBOXYLASE"/>
    <property type="match status" value="1"/>
</dbReference>
<dbReference type="PATRIC" id="fig|1276227.3.peg.249"/>
<keyword evidence="14" id="KW-1185">Reference proteome</keyword>
<name>R4UAA3_9MOLU</name>
<dbReference type="HOGENOM" id="CLU_067069_1_0_14"/>
<feature type="binding site" evidence="10">
    <location>
        <position position="185"/>
    </location>
    <ligand>
        <name>substrate</name>
    </ligand>
</feature>
<feature type="active site" description="For OMPdecase activity" evidence="9">
    <location>
        <position position="63"/>
    </location>
</feature>
<evidence type="ECO:0000256" key="2">
    <source>
        <dbReference type="ARBA" id="ARBA00004861"/>
    </source>
</evidence>
<dbReference type="UniPathway" id="UPA00070">
    <property type="reaction ID" value="UER00120"/>
</dbReference>
<evidence type="ECO:0000256" key="9">
    <source>
        <dbReference type="PIRSR" id="PIRSR614732-1"/>
    </source>
</evidence>
<comment type="catalytic activity">
    <reaction evidence="8 11">
        <text>orotidine 5'-phosphate + H(+) = UMP + CO2</text>
        <dbReference type="Rhea" id="RHEA:11596"/>
        <dbReference type="ChEBI" id="CHEBI:15378"/>
        <dbReference type="ChEBI" id="CHEBI:16526"/>
        <dbReference type="ChEBI" id="CHEBI:57538"/>
        <dbReference type="ChEBI" id="CHEBI:57865"/>
        <dbReference type="EC" id="4.1.1.23"/>
    </reaction>
</comment>
<evidence type="ECO:0000256" key="8">
    <source>
        <dbReference type="ARBA" id="ARBA00049157"/>
    </source>
</evidence>
<dbReference type="STRING" id="1276227.SCHRY_v1c02490"/>
<evidence type="ECO:0000256" key="6">
    <source>
        <dbReference type="ARBA" id="ARBA00022975"/>
    </source>
</evidence>
<evidence type="ECO:0000256" key="11">
    <source>
        <dbReference type="RuleBase" id="RU000512"/>
    </source>
</evidence>
<keyword evidence="7 11" id="KW-0456">Lyase</keyword>
<sequence>MNKIIIACDFNSRQQLMTFLDKFPPKPLFLKLGMELIYGIGFEIINELKKAGHQIFLDLKLHDIPITIHKALIALNQYQVDFLTIHLTSGRQALEKAQEISKSTGTKLLGVTVLTSLDDEDLQEIFGCQTLTSEQLVMNLASLAVEYDFYGVICSPHEVQMIKRTYHQLKTITPGIQMRGQETDQKRTTTVKATQQLGADYLVVGRAITLADNPYQVYQEMTAQFLEKERVENE</sequence>
<dbReference type="Pfam" id="PF00215">
    <property type="entry name" value="OMPdecase"/>
    <property type="match status" value="1"/>
</dbReference>
<dbReference type="NCBIfam" id="NF001273">
    <property type="entry name" value="PRK00230.1"/>
    <property type="match status" value="1"/>
</dbReference>
<dbReference type="InterPro" id="IPR013785">
    <property type="entry name" value="Aldolase_TIM"/>
</dbReference>
<dbReference type="InterPro" id="IPR018089">
    <property type="entry name" value="OMPdecase_AS"/>
</dbReference>
<dbReference type="PANTHER" id="PTHR32119:SF2">
    <property type="entry name" value="OROTIDINE 5'-PHOSPHATE DECARBOXYLASE"/>
    <property type="match status" value="1"/>
</dbReference>
<organism evidence="13 14">
    <name type="scientific">Spiroplasma chrysopicola DF-1</name>
    <dbReference type="NCBI Taxonomy" id="1276227"/>
    <lineage>
        <taxon>Bacteria</taxon>
        <taxon>Bacillati</taxon>
        <taxon>Mycoplasmatota</taxon>
        <taxon>Mollicutes</taxon>
        <taxon>Entomoplasmatales</taxon>
        <taxon>Spiroplasmataceae</taxon>
        <taxon>Spiroplasma</taxon>
    </lineage>
</organism>
<dbReference type="EC" id="4.1.1.23" evidence="3 11"/>
<dbReference type="AlphaFoldDB" id="R4UAA3"/>
<feature type="binding site" evidence="10">
    <location>
        <position position="205"/>
    </location>
    <ligand>
        <name>substrate</name>
    </ligand>
</feature>
<protein>
    <recommendedName>
        <fullName evidence="4 11">Orotidine 5'-phosphate decarboxylase</fullName>
        <ecNumber evidence="3 11">4.1.1.23</ecNumber>
    </recommendedName>
</protein>
<dbReference type="GO" id="GO:0004590">
    <property type="term" value="F:orotidine-5'-phosphate decarboxylase activity"/>
    <property type="evidence" value="ECO:0007669"/>
    <property type="project" value="UniProtKB-EC"/>
</dbReference>
<feature type="binding site" evidence="10">
    <location>
        <position position="115"/>
    </location>
    <ligand>
        <name>substrate</name>
    </ligand>
</feature>
<dbReference type="InterPro" id="IPR014732">
    <property type="entry name" value="OMPdecase"/>
</dbReference>
<evidence type="ECO:0000256" key="10">
    <source>
        <dbReference type="PIRSR" id="PIRSR614732-2"/>
    </source>
</evidence>
<evidence type="ECO:0000256" key="1">
    <source>
        <dbReference type="ARBA" id="ARBA00002356"/>
    </source>
</evidence>
<evidence type="ECO:0000313" key="14">
    <source>
        <dbReference type="Proteomes" id="UP000013964"/>
    </source>
</evidence>
<accession>R4UAA3</accession>
<evidence type="ECO:0000256" key="7">
    <source>
        <dbReference type="ARBA" id="ARBA00023239"/>
    </source>
</evidence>
<feature type="binding site" evidence="10">
    <location>
        <position position="206"/>
    </location>
    <ligand>
        <name>substrate</name>
    </ligand>
</feature>
<comment type="pathway">
    <text evidence="2 11">Pyrimidine metabolism; UMP biosynthesis via de novo pathway; UMP from orotate: step 2/2.</text>
</comment>
<feature type="binding site" evidence="10">
    <location>
        <position position="31"/>
    </location>
    <ligand>
        <name>substrate</name>
    </ligand>
</feature>
<dbReference type="EMBL" id="CP005077">
    <property type="protein sequence ID" value="AGM24834.1"/>
    <property type="molecule type" value="Genomic_DNA"/>
</dbReference>
<dbReference type="RefSeq" id="WP_016338660.1">
    <property type="nucleotide sequence ID" value="NC_021280.1"/>
</dbReference>
<reference evidence="13 14" key="1">
    <citation type="journal article" date="2013" name="Genome Biol. Evol.">
        <title>Complete genomes of two dipteran-associated spiroplasmas provided insights into the origin, dynamics, and impacts of viral invasion in spiroplasma.</title>
        <authorList>
            <person name="Ku C."/>
            <person name="Lo W.S."/>
            <person name="Chen L.L."/>
            <person name="Kuo C.H."/>
        </authorList>
    </citation>
    <scope>NUCLEOTIDE SEQUENCE [LARGE SCALE GENOMIC DNA]</scope>
    <source>
        <strain evidence="13 14">DF-1</strain>
    </source>
</reference>
<evidence type="ECO:0000259" key="12">
    <source>
        <dbReference type="SMART" id="SM00934"/>
    </source>
</evidence>
<dbReference type="eggNOG" id="COG0284">
    <property type="taxonomic scope" value="Bacteria"/>
</dbReference>
<dbReference type="Gene3D" id="3.20.20.70">
    <property type="entry name" value="Aldolase class I"/>
    <property type="match status" value="1"/>
</dbReference>
<dbReference type="OrthoDB" id="9806203at2"/>
<dbReference type="SMART" id="SM00934">
    <property type="entry name" value="OMPdecase"/>
    <property type="match status" value="1"/>
</dbReference>
<gene>
    <name evidence="13" type="primary">pyrF</name>
    <name evidence="13" type="ORF">SCHRY_v1c02490</name>
</gene>
<dbReference type="GO" id="GO:0005829">
    <property type="term" value="C:cytosol"/>
    <property type="evidence" value="ECO:0007669"/>
    <property type="project" value="TreeGrafter"/>
</dbReference>
<evidence type="ECO:0000313" key="13">
    <source>
        <dbReference type="EMBL" id="AGM24834.1"/>
    </source>
</evidence>
<evidence type="ECO:0000256" key="4">
    <source>
        <dbReference type="ARBA" id="ARBA00021923"/>
    </source>
</evidence>
<dbReference type="GO" id="GO:0044205">
    <property type="term" value="P:'de novo' UMP biosynthetic process"/>
    <property type="evidence" value="ECO:0007669"/>
    <property type="project" value="UniProtKB-UniPathway"/>
</dbReference>
<dbReference type="PROSITE" id="PS00156">
    <property type="entry name" value="OMPDECASE"/>
    <property type="match status" value="1"/>
</dbReference>
<feature type="active site" description="For OMPdecase activity" evidence="9">
    <location>
        <position position="58"/>
    </location>
</feature>
<dbReference type="CDD" id="cd04725">
    <property type="entry name" value="OMP_decarboxylase_like"/>
    <property type="match status" value="1"/>
</dbReference>
<feature type="domain" description="Orotidine 5'-phosphate decarboxylase" evidence="12">
    <location>
        <begin position="3"/>
        <end position="221"/>
    </location>
</feature>
<dbReference type="Proteomes" id="UP000013964">
    <property type="component" value="Chromosome"/>
</dbReference>
<dbReference type="KEGG" id="scr:SCHRY_v1c02490"/>
<evidence type="ECO:0000256" key="5">
    <source>
        <dbReference type="ARBA" id="ARBA00022793"/>
    </source>
</evidence>
<dbReference type="InterPro" id="IPR011060">
    <property type="entry name" value="RibuloseP-bd_barrel"/>
</dbReference>
<feature type="binding site" evidence="10">
    <location>
        <position position="9"/>
    </location>
    <ligand>
        <name>substrate</name>
    </ligand>
</feature>
<feature type="active site" description="For OMPdecase activity" evidence="9">
    <location>
        <position position="60"/>
    </location>
</feature>
<dbReference type="NCBIfam" id="TIGR01740">
    <property type="entry name" value="pyrF"/>
    <property type="match status" value="1"/>
</dbReference>
<dbReference type="GO" id="GO:0006207">
    <property type="term" value="P:'de novo' pyrimidine nucleobase biosynthetic process"/>
    <property type="evidence" value="ECO:0007669"/>
    <property type="project" value="InterPro"/>
</dbReference>
<proteinExistence type="inferred from homology"/>
<comment type="similarity">
    <text evidence="11">Belongs to the OMP decarboxylase family.</text>
</comment>
<comment type="function">
    <text evidence="1">Catalyzes the decarboxylation of orotidine 5'-monophosphate (OMP) to uridine 5'-monophosphate (UMP).</text>
</comment>
<dbReference type="InterPro" id="IPR001754">
    <property type="entry name" value="OMPdeCOase_dom"/>
</dbReference>
<evidence type="ECO:0000256" key="3">
    <source>
        <dbReference type="ARBA" id="ARBA00012321"/>
    </source>
</evidence>
<keyword evidence="5 11" id="KW-0210">Decarboxylase</keyword>
<dbReference type="SUPFAM" id="SSF51366">
    <property type="entry name" value="Ribulose-phoshate binding barrel"/>
    <property type="match status" value="1"/>
</dbReference>